<dbReference type="AlphaFoldDB" id="A0A3B0XFJ6"/>
<dbReference type="SUPFAM" id="SSF82199">
    <property type="entry name" value="SET domain"/>
    <property type="match status" value="1"/>
</dbReference>
<dbReference type="SMART" id="SM00317">
    <property type="entry name" value="SET"/>
    <property type="match status" value="1"/>
</dbReference>
<reference evidence="2" key="1">
    <citation type="submission" date="2018-06" db="EMBL/GenBank/DDBJ databases">
        <authorList>
            <person name="Zhirakovskaya E."/>
        </authorList>
    </citation>
    <scope>NUCLEOTIDE SEQUENCE</scope>
</reference>
<evidence type="ECO:0000259" key="1">
    <source>
        <dbReference type="PROSITE" id="PS50280"/>
    </source>
</evidence>
<dbReference type="InterPro" id="IPR001214">
    <property type="entry name" value="SET_dom"/>
</dbReference>
<dbReference type="Gene3D" id="2.170.270.10">
    <property type="entry name" value="SET domain"/>
    <property type="match status" value="1"/>
</dbReference>
<feature type="domain" description="SET" evidence="1">
    <location>
        <begin position="9"/>
        <end position="105"/>
    </location>
</feature>
<dbReference type="EMBL" id="UOFD01000088">
    <property type="protein sequence ID" value="VAW55376.1"/>
    <property type="molecule type" value="Genomic_DNA"/>
</dbReference>
<gene>
    <name evidence="2" type="ORF">MNBD_GAMMA06-1504</name>
</gene>
<accession>A0A3B0XFJ6</accession>
<proteinExistence type="predicted"/>
<sequence length="108" mass="12403">MLSEKELHQLFYKKSSGIHGYGLFARGKIKKGDYMGEYDGPTVKRNGSHVLWVEDDGDDKWIGRNGKNLLRYLNHSTKPHAEFIGFELFALRNISPDDEITIDYGEEP</sequence>
<evidence type="ECO:0000313" key="2">
    <source>
        <dbReference type="EMBL" id="VAW55376.1"/>
    </source>
</evidence>
<name>A0A3B0XFJ6_9ZZZZ</name>
<dbReference type="Pfam" id="PF00856">
    <property type="entry name" value="SET"/>
    <property type="match status" value="1"/>
</dbReference>
<organism evidence="2">
    <name type="scientific">hydrothermal vent metagenome</name>
    <dbReference type="NCBI Taxonomy" id="652676"/>
    <lineage>
        <taxon>unclassified sequences</taxon>
        <taxon>metagenomes</taxon>
        <taxon>ecological metagenomes</taxon>
    </lineage>
</organism>
<dbReference type="InterPro" id="IPR046341">
    <property type="entry name" value="SET_dom_sf"/>
</dbReference>
<protein>
    <recommendedName>
        <fullName evidence="1">SET domain-containing protein</fullName>
    </recommendedName>
</protein>
<dbReference type="PROSITE" id="PS50280">
    <property type="entry name" value="SET"/>
    <property type="match status" value="1"/>
</dbReference>